<evidence type="ECO:0000313" key="1">
    <source>
        <dbReference type="EMBL" id="KAL3520206.1"/>
    </source>
</evidence>
<evidence type="ECO:0008006" key="3">
    <source>
        <dbReference type="Google" id="ProtNLM"/>
    </source>
</evidence>
<comment type="caution">
    <text evidence="1">The sequence shown here is derived from an EMBL/GenBank/DDBJ whole genome shotgun (WGS) entry which is preliminary data.</text>
</comment>
<keyword evidence="2" id="KW-1185">Reference proteome</keyword>
<organism evidence="1 2">
    <name type="scientific">Cinchona calisaya</name>
    <dbReference type="NCBI Taxonomy" id="153742"/>
    <lineage>
        <taxon>Eukaryota</taxon>
        <taxon>Viridiplantae</taxon>
        <taxon>Streptophyta</taxon>
        <taxon>Embryophyta</taxon>
        <taxon>Tracheophyta</taxon>
        <taxon>Spermatophyta</taxon>
        <taxon>Magnoliopsida</taxon>
        <taxon>eudicotyledons</taxon>
        <taxon>Gunneridae</taxon>
        <taxon>Pentapetalae</taxon>
        <taxon>asterids</taxon>
        <taxon>lamiids</taxon>
        <taxon>Gentianales</taxon>
        <taxon>Rubiaceae</taxon>
        <taxon>Cinchonoideae</taxon>
        <taxon>Cinchoneae</taxon>
        <taxon>Cinchona</taxon>
    </lineage>
</organism>
<dbReference type="Proteomes" id="UP001630127">
    <property type="component" value="Unassembled WGS sequence"/>
</dbReference>
<dbReference type="EMBL" id="JBJUIK010000008">
    <property type="protein sequence ID" value="KAL3520206.1"/>
    <property type="molecule type" value="Genomic_DNA"/>
</dbReference>
<reference evidence="1 2" key="1">
    <citation type="submission" date="2024-11" db="EMBL/GenBank/DDBJ databases">
        <title>A near-complete genome assembly of Cinchona calisaya.</title>
        <authorList>
            <person name="Lian D.C."/>
            <person name="Zhao X.W."/>
            <person name="Wei L."/>
        </authorList>
    </citation>
    <scope>NUCLEOTIDE SEQUENCE [LARGE SCALE GENOMIC DNA]</scope>
    <source>
        <tissue evidence="1">Nenye</tissue>
    </source>
</reference>
<protein>
    <recommendedName>
        <fullName evidence="3">Retrotransposon gag domain-containing protein</fullName>
    </recommendedName>
</protein>
<gene>
    <name evidence="1" type="ORF">ACH5RR_018355</name>
</gene>
<evidence type="ECO:0000313" key="2">
    <source>
        <dbReference type="Proteomes" id="UP001630127"/>
    </source>
</evidence>
<accession>A0ABD2ZL75</accession>
<proteinExistence type="predicted"/>
<sequence length="190" mass="22496">MVKDKDSVKERILIFEESISKESKIEYYVSLGSQVVPADDMVSKSLIEKIFEVMSSAIQNSWVVVREDMAKEATREDFELKLMIEKVRQESSAKRGLGEKVLIEESMAFPFQRFIPYSNVEHIGCFTIQCGEVSNHDFLKLRLFPYYLTGTTFEWYTRLSPDSIEEWHRMEVAFHRQFYHRRLEERFILA</sequence>
<name>A0ABD2ZL75_9GENT</name>
<dbReference type="AlphaFoldDB" id="A0ABD2ZL75"/>